<dbReference type="Gene3D" id="3.40.50.1360">
    <property type="match status" value="1"/>
</dbReference>
<keyword evidence="3 4" id="KW-0119">Carbohydrate metabolism</keyword>
<organism evidence="6 7">
    <name type="scientific">Bombilactobacillus mellis</name>
    <dbReference type="NCBI Taxonomy" id="1218508"/>
    <lineage>
        <taxon>Bacteria</taxon>
        <taxon>Bacillati</taxon>
        <taxon>Bacillota</taxon>
        <taxon>Bacilli</taxon>
        <taxon>Lactobacillales</taxon>
        <taxon>Lactobacillaceae</taxon>
        <taxon>Bombilactobacillus</taxon>
    </lineage>
</organism>
<dbReference type="PROSITE" id="PS01161">
    <property type="entry name" value="GLC_GALNAC_ISOMERASE"/>
    <property type="match status" value="1"/>
</dbReference>
<comment type="function">
    <text evidence="4">Catalyzes the reversible isomerization-deamination of glucosamine 6-phosphate (GlcN6P) to form fructose 6-phosphate (Fru6P) and ammonium ion.</text>
</comment>
<dbReference type="InterPro" id="IPR037171">
    <property type="entry name" value="NagB/RpiA_transferase-like"/>
</dbReference>
<dbReference type="FunFam" id="3.40.50.1360:FF:000003">
    <property type="entry name" value="Glucosamine-6-phosphate deaminase"/>
    <property type="match status" value="1"/>
</dbReference>
<evidence type="ECO:0000256" key="4">
    <source>
        <dbReference type="HAMAP-Rule" id="MF_01241"/>
    </source>
</evidence>
<dbReference type="GO" id="GO:0005975">
    <property type="term" value="P:carbohydrate metabolic process"/>
    <property type="evidence" value="ECO:0007669"/>
    <property type="project" value="InterPro"/>
</dbReference>
<sequence length="234" mass="25785">MKIIIVENAAVGSHKAYNLLVQGLQTQARVLGLATGSTPILLYQEMAQSKLDFSHITTINLDEYLGLGPNNPQSYHYFMKQHLFQFKSFSKNYLPNGLAPDINQELQRYDQVIADHPIAIQILGIGQNGHIGFNEPGTSFHSQTHCVTLSSSTRDANARFFPNKQAVPQKAISMGLFSIMQSQRIILMAWGKDKAEAVSQMINGPVTEKCPASILQKHPHTTVILDSAAAAKLN</sequence>
<feature type="active site" description="Proton acceptor; for enolization step" evidence="4">
    <location>
        <position position="62"/>
    </location>
</feature>
<evidence type="ECO:0000256" key="3">
    <source>
        <dbReference type="ARBA" id="ARBA00023277"/>
    </source>
</evidence>
<dbReference type="GO" id="GO:0004342">
    <property type="term" value="F:glucosamine-6-phosphate deaminase activity"/>
    <property type="evidence" value="ECO:0007669"/>
    <property type="project" value="UniProtKB-UniRule"/>
</dbReference>
<evidence type="ECO:0000259" key="5">
    <source>
        <dbReference type="Pfam" id="PF01182"/>
    </source>
</evidence>
<dbReference type="HAMAP" id="MF_01241">
    <property type="entry name" value="GlcN6P_deamin"/>
    <property type="match status" value="1"/>
</dbReference>
<dbReference type="PATRIC" id="fig|1218508.4.peg.1570"/>
<dbReference type="GO" id="GO:0006046">
    <property type="term" value="P:N-acetylglucosamine catabolic process"/>
    <property type="evidence" value="ECO:0007669"/>
    <property type="project" value="UniProtKB-UniRule"/>
</dbReference>
<evidence type="ECO:0000256" key="2">
    <source>
        <dbReference type="ARBA" id="ARBA00022801"/>
    </source>
</evidence>
<dbReference type="HOGENOM" id="CLU_049611_1_0_9"/>
<feature type="active site" description="Proton acceptor; for ring-opening step" evidence="4">
    <location>
        <position position="130"/>
    </location>
</feature>
<evidence type="ECO:0000313" key="7">
    <source>
        <dbReference type="Proteomes" id="UP000033695"/>
    </source>
</evidence>
<keyword evidence="7" id="KW-1185">Reference proteome</keyword>
<dbReference type="InterPro" id="IPR004547">
    <property type="entry name" value="Glucosamine6P_isomerase"/>
</dbReference>
<keyword evidence="2 4" id="KW-0378">Hydrolase</keyword>
<dbReference type="InterPro" id="IPR006148">
    <property type="entry name" value="Glc/Gal-6P_isomerase"/>
</dbReference>
<dbReference type="UniPathway" id="UPA00629">
    <property type="reaction ID" value="UER00684"/>
</dbReference>
<feature type="active site" description="For ring-opening step" evidence="4">
    <location>
        <position position="135"/>
    </location>
</feature>
<dbReference type="EMBL" id="JXBZ01000010">
    <property type="protein sequence ID" value="KJY48231.1"/>
    <property type="molecule type" value="Genomic_DNA"/>
</dbReference>
<protein>
    <recommendedName>
        <fullName evidence="4">Glucosamine-6-phosphate deaminase</fullName>
        <ecNumber evidence="4">3.5.99.6</ecNumber>
    </recommendedName>
    <alternativeName>
        <fullName evidence="4">GlcN6P deaminase</fullName>
        <shortName evidence="4">GNPDA</shortName>
    </alternativeName>
    <alternativeName>
        <fullName evidence="4">Glucosamine-6-phosphate isomerase</fullName>
    </alternativeName>
</protein>
<comment type="catalytic activity">
    <reaction evidence="1 4">
        <text>alpha-D-glucosamine 6-phosphate + H2O = beta-D-fructose 6-phosphate + NH4(+)</text>
        <dbReference type="Rhea" id="RHEA:12172"/>
        <dbReference type="ChEBI" id="CHEBI:15377"/>
        <dbReference type="ChEBI" id="CHEBI:28938"/>
        <dbReference type="ChEBI" id="CHEBI:57634"/>
        <dbReference type="ChEBI" id="CHEBI:75989"/>
        <dbReference type="EC" id="3.5.99.6"/>
    </reaction>
</comment>
<dbReference type="InterPro" id="IPR018321">
    <property type="entry name" value="Glucosamine6P_isomerase_CS"/>
</dbReference>
<dbReference type="PANTHER" id="PTHR11280">
    <property type="entry name" value="GLUCOSAMINE-6-PHOSPHATE ISOMERASE"/>
    <property type="match status" value="1"/>
</dbReference>
<name>A0A0F4KSN2_9LACO</name>
<dbReference type="Proteomes" id="UP000033695">
    <property type="component" value="Unassembled WGS sequence"/>
</dbReference>
<dbReference type="STRING" id="1218508.JG29_15770"/>
<dbReference type="PANTHER" id="PTHR11280:SF5">
    <property type="entry name" value="GLUCOSAMINE-6-PHOSPHATE ISOMERASE"/>
    <property type="match status" value="1"/>
</dbReference>
<dbReference type="GO" id="GO:0006043">
    <property type="term" value="P:glucosamine catabolic process"/>
    <property type="evidence" value="ECO:0007669"/>
    <property type="project" value="TreeGrafter"/>
</dbReference>
<evidence type="ECO:0000313" key="6">
    <source>
        <dbReference type="EMBL" id="KJY48231.1"/>
    </source>
</evidence>
<dbReference type="SUPFAM" id="SSF100950">
    <property type="entry name" value="NagB/RpiA/CoA transferase-like"/>
    <property type="match status" value="1"/>
</dbReference>
<comment type="pathway">
    <text evidence="4">Amino-sugar metabolism; N-acetylneuraminate degradation; D-fructose 6-phosphate from N-acetylneuraminate: step 5/5.</text>
</comment>
<dbReference type="RefSeq" id="WP_045923395.1">
    <property type="nucleotide sequence ID" value="NZ_JBHTHW010000004.1"/>
</dbReference>
<dbReference type="CDD" id="cd01399">
    <property type="entry name" value="GlcN6P_deaminase"/>
    <property type="match status" value="1"/>
</dbReference>
<dbReference type="NCBIfam" id="TIGR00502">
    <property type="entry name" value="nagB"/>
    <property type="match status" value="1"/>
</dbReference>
<proteinExistence type="inferred from homology"/>
<dbReference type="AlphaFoldDB" id="A0A0F4KSN2"/>
<feature type="domain" description="Glucosamine/galactosamine-6-phosphate isomerase" evidence="5">
    <location>
        <begin position="28"/>
        <end position="219"/>
    </location>
</feature>
<evidence type="ECO:0000256" key="1">
    <source>
        <dbReference type="ARBA" id="ARBA00000644"/>
    </source>
</evidence>
<feature type="active site" description="For ring-opening step" evidence="4">
    <location>
        <position position="128"/>
    </location>
</feature>
<dbReference type="Pfam" id="PF01182">
    <property type="entry name" value="Glucosamine_iso"/>
    <property type="match status" value="1"/>
</dbReference>
<dbReference type="GO" id="GO:0042802">
    <property type="term" value="F:identical protein binding"/>
    <property type="evidence" value="ECO:0007669"/>
    <property type="project" value="TreeGrafter"/>
</dbReference>
<dbReference type="GO" id="GO:0019262">
    <property type="term" value="P:N-acetylneuraminate catabolic process"/>
    <property type="evidence" value="ECO:0007669"/>
    <property type="project" value="UniProtKB-UniRule"/>
</dbReference>
<comment type="caution">
    <text evidence="6">The sequence shown here is derived from an EMBL/GenBank/DDBJ whole genome shotgun (WGS) entry which is preliminary data.</text>
</comment>
<dbReference type="GO" id="GO:0005737">
    <property type="term" value="C:cytoplasm"/>
    <property type="evidence" value="ECO:0007669"/>
    <property type="project" value="TreeGrafter"/>
</dbReference>
<accession>A0A0F4KSN2</accession>
<dbReference type="EC" id="3.5.99.6" evidence="4"/>
<dbReference type="OrthoDB" id="9791139at2"/>
<gene>
    <name evidence="4 6" type="primary">nagB</name>
    <name evidence="6" type="ORF">JG29_15770</name>
</gene>
<comment type="caution">
    <text evidence="4">Lacks conserved residue(s) required for the propagation of feature annotation.</text>
</comment>
<comment type="similarity">
    <text evidence="4">Belongs to the glucosamine/galactosamine-6-phosphate isomerase family. NagB subfamily.</text>
</comment>
<reference evidence="6 7" key="1">
    <citation type="submission" date="2014-12" db="EMBL/GenBank/DDBJ databases">
        <title>Comparative genomics of the lactic acid bacteria isolated from the honey bee gut.</title>
        <authorList>
            <person name="Ellegaard K.M."/>
            <person name="Tamarit D."/>
            <person name="Javelind E."/>
            <person name="Olofsson T."/>
            <person name="Andersson S.G."/>
            <person name="Vasquez A."/>
        </authorList>
    </citation>
    <scope>NUCLEOTIDE SEQUENCE [LARGE SCALE GENOMIC DNA]</scope>
    <source>
        <strain evidence="6 7">Hon2</strain>
    </source>
</reference>